<gene>
    <name evidence="3" type="primary">Dsec\GM11582</name>
    <name evidence="3" type="ORF">Dsec_GM11582</name>
</gene>
<feature type="compositionally biased region" description="Polar residues" evidence="1">
    <location>
        <begin position="350"/>
        <end position="360"/>
    </location>
</feature>
<feature type="domain" description="MADF" evidence="2">
    <location>
        <begin position="132"/>
        <end position="223"/>
    </location>
</feature>
<dbReference type="EMBL" id="CH480836">
    <property type="protein sequence ID" value="EDW48939.1"/>
    <property type="molecule type" value="Genomic_DNA"/>
</dbReference>
<feature type="domain" description="MADF" evidence="2">
    <location>
        <begin position="18"/>
        <end position="109"/>
    </location>
</feature>
<dbReference type="SMART" id="SM00595">
    <property type="entry name" value="MADF"/>
    <property type="match status" value="2"/>
</dbReference>
<dbReference type="AlphaFoldDB" id="B4IGI9"/>
<evidence type="ECO:0000259" key="2">
    <source>
        <dbReference type="PROSITE" id="PS51029"/>
    </source>
</evidence>
<evidence type="ECO:0000313" key="4">
    <source>
        <dbReference type="Proteomes" id="UP000001292"/>
    </source>
</evidence>
<feature type="region of interest" description="Disordered" evidence="1">
    <location>
        <begin position="350"/>
        <end position="415"/>
    </location>
</feature>
<name>B4IGI9_DROSE</name>
<accession>B4IGI9</accession>
<dbReference type="InterPro" id="IPR006578">
    <property type="entry name" value="MADF-dom"/>
</dbReference>
<dbReference type="HOGENOM" id="CLU_046601_0_0_1"/>
<evidence type="ECO:0000313" key="3">
    <source>
        <dbReference type="EMBL" id="EDW48939.1"/>
    </source>
</evidence>
<sequence length="468" mass="55349">MSHMGAISLYDEPEIMEEFISCYQYFTALWDSSSPDYLSKQKKEPGYQELLKILRRVNGNCSIQDVKRKINSLRCCYRREFKKVQESVNGYQTRLWWFHLMDFLKPVLNIQSPARVKSENVDDSLDETSIQEFLAMYRSMPELWLVRSKLYRDRQLKLESYTRLLELLRTTDGHANIHTLKRKINNFRTSYRRELRKVLDSGNTYKPSLWYFVELDFLYELETGKLQLKDITAVDRNRVRNPIVLRNESMKSVALGAQLAEQEVPMSFVLKQEIEVDEDISEDMHQFETEDVDIMSDTFNHEEDMLRIDAVGDGDVEPEAEPDNDPELDNMEDHVEDYRNNSSAGSITVSSHLQHNGESQTSDKSGRRIRSRSRRSRSSNDTDYVDTARKRRNVETSNRDRDWHREREGKHESDSEYECELMGKRVPSHFRRMRPDQRLFAERIISEVLVYGRLNRLSFEAQFRLGQK</sequence>
<keyword evidence="4" id="KW-1185">Reference proteome</keyword>
<feature type="compositionally biased region" description="Basic and acidic residues" evidence="1">
    <location>
        <begin position="393"/>
        <end position="414"/>
    </location>
</feature>
<dbReference type="PANTHER" id="PTHR21505">
    <property type="entry name" value="MADF DOMAIN-CONTAINING PROTEIN-RELATED"/>
    <property type="match status" value="1"/>
</dbReference>
<dbReference type="Pfam" id="PF10545">
    <property type="entry name" value="MADF_DNA_bdg"/>
    <property type="match status" value="2"/>
</dbReference>
<organism evidence="4">
    <name type="scientific">Drosophila sechellia</name>
    <name type="common">Fruit fly</name>
    <dbReference type="NCBI Taxonomy" id="7238"/>
    <lineage>
        <taxon>Eukaryota</taxon>
        <taxon>Metazoa</taxon>
        <taxon>Ecdysozoa</taxon>
        <taxon>Arthropoda</taxon>
        <taxon>Hexapoda</taxon>
        <taxon>Insecta</taxon>
        <taxon>Pterygota</taxon>
        <taxon>Neoptera</taxon>
        <taxon>Endopterygota</taxon>
        <taxon>Diptera</taxon>
        <taxon>Brachycera</taxon>
        <taxon>Muscomorpha</taxon>
        <taxon>Ephydroidea</taxon>
        <taxon>Drosophilidae</taxon>
        <taxon>Drosophila</taxon>
        <taxon>Sophophora</taxon>
    </lineage>
</organism>
<dbReference type="Proteomes" id="UP000001292">
    <property type="component" value="Unassembled WGS sequence"/>
</dbReference>
<dbReference type="OMA" id="GYQPRLW"/>
<proteinExistence type="predicted"/>
<feature type="compositionally biased region" description="Basic residues" evidence="1">
    <location>
        <begin position="367"/>
        <end position="377"/>
    </location>
</feature>
<protein>
    <submittedName>
        <fullName evidence="3">GM11582</fullName>
    </submittedName>
</protein>
<reference evidence="3 4" key="1">
    <citation type="journal article" date="2007" name="Nature">
        <title>Evolution of genes and genomes on the Drosophila phylogeny.</title>
        <authorList>
            <consortium name="Drosophila 12 Genomes Consortium"/>
            <person name="Clark A.G."/>
            <person name="Eisen M.B."/>
            <person name="Smith D.R."/>
            <person name="Bergman C.M."/>
            <person name="Oliver B."/>
            <person name="Markow T.A."/>
            <person name="Kaufman T.C."/>
            <person name="Kellis M."/>
            <person name="Gelbart W."/>
            <person name="Iyer V.N."/>
            <person name="Pollard D.A."/>
            <person name="Sackton T.B."/>
            <person name="Larracuente A.M."/>
            <person name="Singh N.D."/>
            <person name="Abad J.P."/>
            <person name="Abt D.N."/>
            <person name="Adryan B."/>
            <person name="Aguade M."/>
            <person name="Akashi H."/>
            <person name="Anderson W.W."/>
            <person name="Aquadro C.F."/>
            <person name="Ardell D.H."/>
            <person name="Arguello R."/>
            <person name="Artieri C.G."/>
            <person name="Barbash D.A."/>
            <person name="Barker D."/>
            <person name="Barsanti P."/>
            <person name="Batterham P."/>
            <person name="Batzoglou S."/>
            <person name="Begun D."/>
            <person name="Bhutkar A."/>
            <person name="Blanco E."/>
            <person name="Bosak S.A."/>
            <person name="Bradley R.K."/>
            <person name="Brand A.D."/>
            <person name="Brent M.R."/>
            <person name="Brooks A.N."/>
            <person name="Brown R.H."/>
            <person name="Butlin R.K."/>
            <person name="Caggese C."/>
            <person name="Calvi B.R."/>
            <person name="Bernardo de Carvalho A."/>
            <person name="Caspi A."/>
            <person name="Castrezana S."/>
            <person name="Celniker S.E."/>
            <person name="Chang J.L."/>
            <person name="Chapple C."/>
            <person name="Chatterji S."/>
            <person name="Chinwalla A."/>
            <person name="Civetta A."/>
            <person name="Clifton S.W."/>
            <person name="Comeron J.M."/>
            <person name="Costello J.C."/>
            <person name="Coyne J.A."/>
            <person name="Daub J."/>
            <person name="David R.G."/>
            <person name="Delcher A.L."/>
            <person name="Delehaunty K."/>
            <person name="Do C.B."/>
            <person name="Ebling H."/>
            <person name="Edwards K."/>
            <person name="Eickbush T."/>
            <person name="Evans J.D."/>
            <person name="Filipski A."/>
            <person name="Findeiss S."/>
            <person name="Freyhult E."/>
            <person name="Fulton L."/>
            <person name="Fulton R."/>
            <person name="Garcia A.C."/>
            <person name="Gardiner A."/>
            <person name="Garfield D.A."/>
            <person name="Garvin B.E."/>
            <person name="Gibson G."/>
            <person name="Gilbert D."/>
            <person name="Gnerre S."/>
            <person name="Godfrey J."/>
            <person name="Good R."/>
            <person name="Gotea V."/>
            <person name="Gravely B."/>
            <person name="Greenberg A.J."/>
            <person name="Griffiths-Jones S."/>
            <person name="Gross S."/>
            <person name="Guigo R."/>
            <person name="Gustafson E.A."/>
            <person name="Haerty W."/>
            <person name="Hahn M.W."/>
            <person name="Halligan D.L."/>
            <person name="Halpern A.L."/>
            <person name="Halter G.M."/>
            <person name="Han M.V."/>
            <person name="Heger A."/>
            <person name="Hillier L."/>
            <person name="Hinrichs A.S."/>
            <person name="Holmes I."/>
            <person name="Hoskins R.A."/>
            <person name="Hubisz M.J."/>
            <person name="Hultmark D."/>
            <person name="Huntley M.A."/>
            <person name="Jaffe D.B."/>
            <person name="Jagadeeshan S."/>
            <person name="Jeck W.R."/>
            <person name="Johnson J."/>
            <person name="Jones C.D."/>
            <person name="Jordan W.C."/>
            <person name="Karpen G.H."/>
            <person name="Kataoka E."/>
            <person name="Keightley P.D."/>
            <person name="Kheradpour P."/>
            <person name="Kirkness E.F."/>
            <person name="Koerich L.B."/>
            <person name="Kristiansen K."/>
            <person name="Kudrna D."/>
            <person name="Kulathinal R.J."/>
            <person name="Kumar S."/>
            <person name="Kwok R."/>
            <person name="Lander E."/>
            <person name="Langley C.H."/>
            <person name="Lapoint R."/>
            <person name="Lazzaro B.P."/>
            <person name="Lee S.J."/>
            <person name="Levesque L."/>
            <person name="Li R."/>
            <person name="Lin C.F."/>
            <person name="Lin M.F."/>
            <person name="Lindblad-Toh K."/>
            <person name="Llopart A."/>
            <person name="Long M."/>
            <person name="Low L."/>
            <person name="Lozovsky E."/>
            <person name="Lu J."/>
            <person name="Luo M."/>
            <person name="Machado C.A."/>
            <person name="Makalowski W."/>
            <person name="Marzo M."/>
            <person name="Matsuda M."/>
            <person name="Matzkin L."/>
            <person name="McAllister B."/>
            <person name="McBride C.S."/>
            <person name="McKernan B."/>
            <person name="McKernan K."/>
            <person name="Mendez-Lago M."/>
            <person name="Minx P."/>
            <person name="Mollenhauer M.U."/>
            <person name="Montooth K."/>
            <person name="Mount S.M."/>
            <person name="Mu X."/>
            <person name="Myers E."/>
            <person name="Negre B."/>
            <person name="Newfeld S."/>
            <person name="Nielsen R."/>
            <person name="Noor M.A."/>
            <person name="O'Grady P."/>
            <person name="Pachter L."/>
            <person name="Papaceit M."/>
            <person name="Parisi M.J."/>
            <person name="Parisi M."/>
            <person name="Parts L."/>
            <person name="Pedersen J.S."/>
            <person name="Pesole G."/>
            <person name="Phillippy A.M."/>
            <person name="Ponting C.P."/>
            <person name="Pop M."/>
            <person name="Porcelli D."/>
            <person name="Powell J.R."/>
            <person name="Prohaska S."/>
            <person name="Pruitt K."/>
            <person name="Puig M."/>
            <person name="Quesneville H."/>
            <person name="Ram K.R."/>
            <person name="Rand D."/>
            <person name="Rasmussen M.D."/>
            <person name="Reed L.K."/>
            <person name="Reenan R."/>
            <person name="Reily A."/>
            <person name="Remington K.A."/>
            <person name="Rieger T.T."/>
            <person name="Ritchie M.G."/>
            <person name="Robin C."/>
            <person name="Rogers Y.H."/>
            <person name="Rohde C."/>
            <person name="Rozas J."/>
            <person name="Rubenfield M.J."/>
            <person name="Ruiz A."/>
            <person name="Russo S."/>
            <person name="Salzberg S.L."/>
            <person name="Sanchez-Gracia A."/>
            <person name="Saranga D.J."/>
            <person name="Sato H."/>
            <person name="Schaeffer S.W."/>
            <person name="Schatz M.C."/>
            <person name="Schlenke T."/>
            <person name="Schwartz R."/>
            <person name="Segarra C."/>
            <person name="Singh R.S."/>
            <person name="Sirot L."/>
            <person name="Sirota M."/>
            <person name="Sisneros N.B."/>
            <person name="Smith C.D."/>
            <person name="Smith T.F."/>
            <person name="Spieth J."/>
            <person name="Stage D.E."/>
            <person name="Stark A."/>
            <person name="Stephan W."/>
            <person name="Strausberg R.L."/>
            <person name="Strempel S."/>
            <person name="Sturgill D."/>
            <person name="Sutton G."/>
            <person name="Sutton G.G."/>
            <person name="Tao W."/>
            <person name="Teichmann S."/>
            <person name="Tobari Y.N."/>
            <person name="Tomimura Y."/>
            <person name="Tsolas J.M."/>
            <person name="Valente V.L."/>
            <person name="Venter E."/>
            <person name="Venter J.C."/>
            <person name="Vicario S."/>
            <person name="Vieira F.G."/>
            <person name="Vilella A.J."/>
            <person name="Villasante A."/>
            <person name="Walenz B."/>
            <person name="Wang J."/>
            <person name="Wasserman M."/>
            <person name="Watts T."/>
            <person name="Wilson D."/>
            <person name="Wilson R.K."/>
            <person name="Wing R.A."/>
            <person name="Wolfner M.F."/>
            <person name="Wong A."/>
            <person name="Wong G.K."/>
            <person name="Wu C.I."/>
            <person name="Wu G."/>
            <person name="Yamamoto D."/>
            <person name="Yang H.P."/>
            <person name="Yang S.P."/>
            <person name="Yorke J.A."/>
            <person name="Yoshida K."/>
            <person name="Zdobnov E."/>
            <person name="Zhang P."/>
            <person name="Zhang Y."/>
            <person name="Zimin A.V."/>
            <person name="Baldwin J."/>
            <person name="Abdouelleil A."/>
            <person name="Abdulkadir J."/>
            <person name="Abebe A."/>
            <person name="Abera B."/>
            <person name="Abreu J."/>
            <person name="Acer S.C."/>
            <person name="Aftuck L."/>
            <person name="Alexander A."/>
            <person name="An P."/>
            <person name="Anderson E."/>
            <person name="Anderson S."/>
            <person name="Arachi H."/>
            <person name="Azer M."/>
            <person name="Bachantsang P."/>
            <person name="Barry A."/>
            <person name="Bayul T."/>
            <person name="Berlin A."/>
            <person name="Bessette D."/>
            <person name="Bloom T."/>
            <person name="Blye J."/>
            <person name="Boguslavskiy L."/>
            <person name="Bonnet C."/>
            <person name="Boukhgalter B."/>
            <person name="Bourzgui I."/>
            <person name="Brown A."/>
            <person name="Cahill P."/>
            <person name="Channer S."/>
            <person name="Cheshatsang Y."/>
            <person name="Chuda L."/>
            <person name="Citroen M."/>
            <person name="Collymore A."/>
            <person name="Cooke P."/>
            <person name="Costello M."/>
            <person name="D'Aco K."/>
            <person name="Daza R."/>
            <person name="De Haan G."/>
            <person name="DeGray S."/>
            <person name="DeMaso C."/>
            <person name="Dhargay N."/>
            <person name="Dooley K."/>
            <person name="Dooley E."/>
            <person name="Doricent M."/>
            <person name="Dorje P."/>
            <person name="Dorjee K."/>
            <person name="Dupes A."/>
            <person name="Elong R."/>
            <person name="Falk J."/>
            <person name="Farina A."/>
            <person name="Faro S."/>
            <person name="Ferguson D."/>
            <person name="Fisher S."/>
            <person name="Foley C.D."/>
            <person name="Franke A."/>
            <person name="Friedrich D."/>
            <person name="Gadbois L."/>
            <person name="Gearin G."/>
            <person name="Gearin C.R."/>
            <person name="Giannoukos G."/>
            <person name="Goode T."/>
            <person name="Graham J."/>
            <person name="Grandbois E."/>
            <person name="Grewal S."/>
            <person name="Gyaltsen K."/>
            <person name="Hafez N."/>
            <person name="Hagos B."/>
            <person name="Hall J."/>
            <person name="Henson C."/>
            <person name="Hollinger A."/>
            <person name="Honan T."/>
            <person name="Huard M.D."/>
            <person name="Hughes L."/>
            <person name="Hurhula B."/>
            <person name="Husby M.E."/>
            <person name="Kamat A."/>
            <person name="Kanga B."/>
            <person name="Kashin S."/>
            <person name="Khazanovich D."/>
            <person name="Kisner P."/>
            <person name="Lance K."/>
            <person name="Lara M."/>
            <person name="Lee W."/>
            <person name="Lennon N."/>
            <person name="Letendre F."/>
            <person name="LeVine R."/>
            <person name="Lipovsky A."/>
            <person name="Liu X."/>
            <person name="Liu J."/>
            <person name="Liu S."/>
            <person name="Lokyitsang T."/>
            <person name="Lokyitsang Y."/>
            <person name="Lubonja R."/>
            <person name="Lui A."/>
            <person name="MacDonald P."/>
            <person name="Magnisalis V."/>
            <person name="Maru K."/>
            <person name="Matthews C."/>
            <person name="McCusker W."/>
            <person name="McDonough S."/>
            <person name="Mehta T."/>
            <person name="Meldrim J."/>
            <person name="Meneus L."/>
            <person name="Mihai O."/>
            <person name="Mihalev A."/>
            <person name="Mihova T."/>
            <person name="Mittelman R."/>
            <person name="Mlenga V."/>
            <person name="Montmayeur A."/>
            <person name="Mulrain L."/>
            <person name="Navidi A."/>
            <person name="Naylor J."/>
            <person name="Negash T."/>
            <person name="Nguyen T."/>
            <person name="Nguyen N."/>
            <person name="Nicol R."/>
            <person name="Norbu C."/>
            <person name="Norbu N."/>
            <person name="Novod N."/>
            <person name="O'Neill B."/>
            <person name="Osman S."/>
            <person name="Markiewicz E."/>
            <person name="Oyono O.L."/>
            <person name="Patti C."/>
            <person name="Phunkhang P."/>
            <person name="Pierre F."/>
            <person name="Priest M."/>
            <person name="Raghuraman S."/>
            <person name="Rege F."/>
            <person name="Reyes R."/>
            <person name="Rise C."/>
            <person name="Rogov P."/>
            <person name="Ross K."/>
            <person name="Ryan E."/>
            <person name="Settipalli S."/>
            <person name="Shea T."/>
            <person name="Sherpa N."/>
            <person name="Shi L."/>
            <person name="Shih D."/>
            <person name="Sparrow T."/>
            <person name="Spaulding J."/>
            <person name="Stalker J."/>
            <person name="Stange-Thomann N."/>
            <person name="Stavropoulos S."/>
            <person name="Stone C."/>
            <person name="Strader C."/>
            <person name="Tesfaye S."/>
            <person name="Thomson T."/>
            <person name="Thoulutsang Y."/>
            <person name="Thoulutsang D."/>
            <person name="Topham K."/>
            <person name="Topping I."/>
            <person name="Tsamla T."/>
            <person name="Vassiliev H."/>
            <person name="Vo A."/>
            <person name="Wangchuk T."/>
            <person name="Wangdi T."/>
            <person name="Weiand M."/>
            <person name="Wilkinson J."/>
            <person name="Wilson A."/>
            <person name="Yadav S."/>
            <person name="Young G."/>
            <person name="Yu Q."/>
            <person name="Zembek L."/>
            <person name="Zhong D."/>
            <person name="Zimmer A."/>
            <person name="Zwirko Z."/>
            <person name="Jaffe D.B."/>
            <person name="Alvarez P."/>
            <person name="Brockman W."/>
            <person name="Butler J."/>
            <person name="Chin C."/>
            <person name="Gnerre S."/>
            <person name="Grabherr M."/>
            <person name="Kleber M."/>
            <person name="Mauceli E."/>
            <person name="MacCallum I."/>
        </authorList>
    </citation>
    <scope>NUCLEOTIDE SEQUENCE [LARGE SCALE GENOMIC DNA]</scope>
    <source>
        <strain evidence="4">Rob3c / Tucson 14021-0248.25</strain>
    </source>
</reference>
<evidence type="ECO:0000256" key="1">
    <source>
        <dbReference type="SAM" id="MobiDB-lite"/>
    </source>
</evidence>
<dbReference type="PANTHER" id="PTHR21505:SF8">
    <property type="entry name" value="DPT-YFP REPRESSOR BY OVEREXPRESSION, ISOFORM D-RELATED"/>
    <property type="match status" value="1"/>
</dbReference>
<dbReference type="PhylomeDB" id="B4IGI9"/>
<dbReference type="PROSITE" id="PS51029">
    <property type="entry name" value="MADF"/>
    <property type="match status" value="2"/>
</dbReference>
<dbReference type="STRING" id="7238.B4IGI9"/>